<organism evidence="2 3">
    <name type="scientific">Thalassoglobus neptunius</name>
    <dbReference type="NCBI Taxonomy" id="1938619"/>
    <lineage>
        <taxon>Bacteria</taxon>
        <taxon>Pseudomonadati</taxon>
        <taxon>Planctomycetota</taxon>
        <taxon>Planctomycetia</taxon>
        <taxon>Planctomycetales</taxon>
        <taxon>Planctomycetaceae</taxon>
        <taxon>Thalassoglobus</taxon>
    </lineage>
</organism>
<accession>A0A5C5WMM9</accession>
<feature type="transmembrane region" description="Helical" evidence="1">
    <location>
        <begin position="37"/>
        <end position="58"/>
    </location>
</feature>
<feature type="transmembrane region" description="Helical" evidence="1">
    <location>
        <begin position="7"/>
        <end position="25"/>
    </location>
</feature>
<keyword evidence="1" id="KW-1133">Transmembrane helix</keyword>
<gene>
    <name evidence="2" type="ORF">KOR42_33520</name>
</gene>
<dbReference type="AlphaFoldDB" id="A0A5C5WMM9"/>
<feature type="transmembrane region" description="Helical" evidence="1">
    <location>
        <begin position="110"/>
        <end position="126"/>
    </location>
</feature>
<evidence type="ECO:0000313" key="2">
    <source>
        <dbReference type="EMBL" id="TWT51878.1"/>
    </source>
</evidence>
<name>A0A5C5WMM9_9PLAN</name>
<comment type="caution">
    <text evidence="2">The sequence shown here is derived from an EMBL/GenBank/DDBJ whole genome shotgun (WGS) entry which is preliminary data.</text>
</comment>
<evidence type="ECO:0000256" key="1">
    <source>
        <dbReference type="SAM" id="Phobius"/>
    </source>
</evidence>
<keyword evidence="1" id="KW-0812">Transmembrane</keyword>
<protein>
    <submittedName>
        <fullName evidence="2">Uncharacterized protein</fullName>
    </submittedName>
</protein>
<proteinExistence type="predicted"/>
<reference evidence="2 3" key="1">
    <citation type="submission" date="2019-02" db="EMBL/GenBank/DDBJ databases">
        <title>Deep-cultivation of Planctomycetes and their phenomic and genomic characterization uncovers novel biology.</title>
        <authorList>
            <person name="Wiegand S."/>
            <person name="Jogler M."/>
            <person name="Boedeker C."/>
            <person name="Pinto D."/>
            <person name="Vollmers J."/>
            <person name="Rivas-Marin E."/>
            <person name="Kohn T."/>
            <person name="Peeters S.H."/>
            <person name="Heuer A."/>
            <person name="Rast P."/>
            <person name="Oberbeckmann S."/>
            <person name="Bunk B."/>
            <person name="Jeske O."/>
            <person name="Meyerdierks A."/>
            <person name="Storesund J.E."/>
            <person name="Kallscheuer N."/>
            <person name="Luecker S."/>
            <person name="Lage O.M."/>
            <person name="Pohl T."/>
            <person name="Merkel B.J."/>
            <person name="Hornburger P."/>
            <person name="Mueller R.-W."/>
            <person name="Bruemmer F."/>
            <person name="Labrenz M."/>
            <person name="Spormann A.M."/>
            <person name="Op Den Camp H."/>
            <person name="Overmann J."/>
            <person name="Amann R."/>
            <person name="Jetten M.S.M."/>
            <person name="Mascher T."/>
            <person name="Medema M.H."/>
            <person name="Devos D.P."/>
            <person name="Kaster A.-K."/>
            <person name="Ovreas L."/>
            <person name="Rohde M."/>
            <person name="Galperin M.Y."/>
            <person name="Jogler C."/>
        </authorList>
    </citation>
    <scope>NUCLEOTIDE SEQUENCE [LARGE SCALE GENOMIC DNA]</scope>
    <source>
        <strain evidence="2 3">KOR42</strain>
    </source>
</reference>
<dbReference type="OrthoDB" id="595355at2"/>
<dbReference type="RefSeq" id="WP_146510814.1">
    <property type="nucleotide sequence ID" value="NZ_SIHI01000010.1"/>
</dbReference>
<sequence length="134" mass="14629">MRIMQFGGLYFLITVTLHFLVQQIRQLPILPQVGRRAAGLVEAPIMLVLIFITAAVLVRLIGSQLTSRSLLIAGAFATGLLIVSGLLLDIGVSGYRPSEYFLNADRTTRAVYLGGLFVFALSPALVQQIRTKQV</sequence>
<feature type="transmembrane region" description="Helical" evidence="1">
    <location>
        <begin position="70"/>
        <end position="90"/>
    </location>
</feature>
<keyword evidence="1" id="KW-0472">Membrane</keyword>
<dbReference type="Proteomes" id="UP000317243">
    <property type="component" value="Unassembled WGS sequence"/>
</dbReference>
<evidence type="ECO:0000313" key="3">
    <source>
        <dbReference type="Proteomes" id="UP000317243"/>
    </source>
</evidence>
<dbReference type="EMBL" id="SIHI01000010">
    <property type="protein sequence ID" value="TWT51878.1"/>
    <property type="molecule type" value="Genomic_DNA"/>
</dbReference>
<keyword evidence="3" id="KW-1185">Reference proteome</keyword>